<protein>
    <recommendedName>
        <fullName evidence="5">Carbohydrate-binding domain-containing protein</fullName>
    </recommendedName>
</protein>
<evidence type="ECO:0008006" key="5">
    <source>
        <dbReference type="Google" id="ProtNLM"/>
    </source>
</evidence>
<evidence type="ECO:0000313" key="4">
    <source>
        <dbReference type="Proteomes" id="UP001499938"/>
    </source>
</evidence>
<evidence type="ECO:0000256" key="2">
    <source>
        <dbReference type="SAM" id="SignalP"/>
    </source>
</evidence>
<dbReference type="Pfam" id="PF14262">
    <property type="entry name" value="Cthe_2159"/>
    <property type="match status" value="1"/>
</dbReference>
<evidence type="ECO:0000313" key="3">
    <source>
        <dbReference type="EMBL" id="GAA1795782.1"/>
    </source>
</evidence>
<feature type="region of interest" description="Disordered" evidence="1">
    <location>
        <begin position="31"/>
        <end position="55"/>
    </location>
</feature>
<proteinExistence type="predicted"/>
<dbReference type="PROSITE" id="PS51257">
    <property type="entry name" value="PROKAR_LIPOPROTEIN"/>
    <property type="match status" value="1"/>
</dbReference>
<accession>A0ABN2LPL3</accession>
<feature type="chain" id="PRO_5045156500" description="Carbohydrate-binding domain-containing protein" evidence="2">
    <location>
        <begin position="21"/>
        <end position="524"/>
    </location>
</feature>
<dbReference type="EMBL" id="BAAAPO010000032">
    <property type="protein sequence ID" value="GAA1795782.1"/>
    <property type="molecule type" value="Genomic_DNA"/>
</dbReference>
<feature type="signal peptide" evidence="2">
    <location>
        <begin position="1"/>
        <end position="20"/>
    </location>
</feature>
<evidence type="ECO:0000256" key="1">
    <source>
        <dbReference type="SAM" id="MobiDB-lite"/>
    </source>
</evidence>
<organism evidence="3 4">
    <name type="scientific">Nostocoides veronense</name>
    <dbReference type="NCBI Taxonomy" id="330836"/>
    <lineage>
        <taxon>Bacteria</taxon>
        <taxon>Bacillati</taxon>
        <taxon>Actinomycetota</taxon>
        <taxon>Actinomycetes</taxon>
        <taxon>Micrococcales</taxon>
        <taxon>Intrasporangiaceae</taxon>
        <taxon>Nostocoides</taxon>
    </lineage>
</organism>
<keyword evidence="2" id="KW-0732">Signal</keyword>
<reference evidence="3 4" key="1">
    <citation type="journal article" date="2019" name="Int. J. Syst. Evol. Microbiol.">
        <title>The Global Catalogue of Microorganisms (GCM) 10K type strain sequencing project: providing services to taxonomists for standard genome sequencing and annotation.</title>
        <authorList>
            <consortium name="The Broad Institute Genomics Platform"/>
            <consortium name="The Broad Institute Genome Sequencing Center for Infectious Disease"/>
            <person name="Wu L."/>
            <person name="Ma J."/>
        </authorList>
    </citation>
    <scope>NUCLEOTIDE SEQUENCE [LARGE SCALE GENOMIC DNA]</scope>
    <source>
        <strain evidence="3 4">JCM 15592</strain>
    </source>
</reference>
<dbReference type="RefSeq" id="WP_344084434.1">
    <property type="nucleotide sequence ID" value="NZ_BAAAPO010000032.1"/>
</dbReference>
<name>A0ABN2LPL3_9MICO</name>
<sequence length="524" mass="49979">MKTQRITSALVALTAGLGLAACGGNASGTPAGSVTSAVSGSTGTSSSSSAPASGSVTSAESALLSDNAASHASAQDTTYDAAQAVSVTLADGASTASGTAGVSIKDDLITISTPGTYVLKGTLTDGSVVVNSDTDGTVRLVLDGATITNSVGAAVNIQAADQAVVVLADGTTNALTDGTGYDTSAQDAPNAALFSMADLTIGGSGSLTVTGNTNDGIASKDGLVIQGGTIQVTAVDDGVRGKDYLIVAGGSLDVSAADDGLKSDNESDDTVGYILISGGKTTVTAGDDGVHAEGDLAVTGGTVEVTKSTEALEGANIVIENGSISLTSSDDGLNATAGTSSGGGMGGGGMQDDGSQLLISGGTIVVNAGGDGLDSNGRTTISGGTTVVYGPTMNGNGSLDSNGGTTVTGGTVLAAGSSGMAEAPDSASTGGWVQLGFSSTVSAGQTVSIASGDQVLATFTAVKDYSNLVFTGAGITSGQSYDVWFGGALAADQVATFSLGGSIDGATKVGSVTAGQGTGGMGGH</sequence>
<dbReference type="InterPro" id="IPR025584">
    <property type="entry name" value="Cthe_2159"/>
</dbReference>
<gene>
    <name evidence="3" type="ORF">GCM10009811_20120</name>
</gene>
<keyword evidence="4" id="KW-1185">Reference proteome</keyword>
<comment type="caution">
    <text evidence="3">The sequence shown here is derived from an EMBL/GenBank/DDBJ whole genome shotgun (WGS) entry which is preliminary data.</text>
</comment>
<dbReference type="Proteomes" id="UP001499938">
    <property type="component" value="Unassembled WGS sequence"/>
</dbReference>